<keyword evidence="1" id="KW-0732">Signal</keyword>
<dbReference type="PANTHER" id="PTHR36220">
    <property type="entry name" value="UNNAMED PRODUCT"/>
    <property type="match status" value="1"/>
</dbReference>
<evidence type="ECO:0000256" key="2">
    <source>
        <dbReference type="ARBA" id="ARBA00022737"/>
    </source>
</evidence>
<keyword evidence="2" id="KW-0677">Repeat</keyword>
<dbReference type="InterPro" id="IPR013517">
    <property type="entry name" value="FG-GAP"/>
</dbReference>
<dbReference type="Proteomes" id="UP000717585">
    <property type="component" value="Unassembled WGS sequence"/>
</dbReference>
<keyword evidence="3" id="KW-0325">Glycoprotein</keyword>
<keyword evidence="7" id="KW-1185">Reference proteome</keyword>
<sequence length="484" mass="51219">MVNIEAFHLNSVDYPTYASRPSIGARGVDNNTGAVFVSTWTPEKPFILSYEHELSASNGADGDLFGSSLAMNNNGLLVVGAPGRGFHRGSIYAFVYDNGYWIQTLSLTEWATSTASYGADISMDDHLVVVGSPTYNFGKVFVYTISGETLSFKTRLTQPSGNFGVSVAVDSTYIAVGADMFIDPYGAQGGLVHLYRFNEKTDAWVLWEQFIHGEEGGLYGRRVALNSEMNLLAIGSPGSTQCCGPDVETRTGMVEVYHWYEQSASGAETASWGSVMVYPEDGARGDIFGGGSMELNGDVLVVGGMPSDSERRGAVYMYRISIEEAANDGNPSVSHVLIGVVTDEVLDHDNVLFGAGVTVDLDACQMLVGAPGLNGQSGGVFAVSFTMPAESVLMTTTTLGVALLVLVCCGLSGVGAVVIVGAVVVVTSGLGALSFMGIIVGHGSRARRPEIISKMVAGLDNTYRCTKPTIYTIPDILQSITGQK</sequence>
<dbReference type="PANTHER" id="PTHR36220:SF1">
    <property type="entry name" value="GAMMA TUBULIN COMPLEX COMPONENT C-TERMINAL DOMAIN-CONTAINING PROTEIN"/>
    <property type="match status" value="1"/>
</dbReference>
<gene>
    <name evidence="6" type="ORF">J8273_7702</name>
</gene>
<proteinExistence type="predicted"/>
<name>A0A8J6DZ80_9EUKA</name>
<organism evidence="6 7">
    <name type="scientific">Carpediemonas membranifera</name>
    <dbReference type="NCBI Taxonomy" id="201153"/>
    <lineage>
        <taxon>Eukaryota</taxon>
        <taxon>Metamonada</taxon>
        <taxon>Carpediemonas-like organisms</taxon>
        <taxon>Carpediemonas</taxon>
    </lineage>
</organism>
<dbReference type="OrthoDB" id="188207at2759"/>
<dbReference type="Gene3D" id="2.130.10.130">
    <property type="entry name" value="Integrin alpha, N-terminal"/>
    <property type="match status" value="1"/>
</dbReference>
<dbReference type="SUPFAM" id="SSF50965">
    <property type="entry name" value="Galactose oxidase, central domain"/>
    <property type="match status" value="1"/>
</dbReference>
<dbReference type="InterPro" id="IPR013519">
    <property type="entry name" value="Int_alpha_beta-p"/>
</dbReference>
<evidence type="ECO:0000313" key="7">
    <source>
        <dbReference type="Proteomes" id="UP000717585"/>
    </source>
</evidence>
<keyword evidence="5" id="KW-1133">Transmembrane helix</keyword>
<dbReference type="AlphaFoldDB" id="A0A8J6DZ80"/>
<dbReference type="EMBL" id="JAHDYR010000064">
    <property type="protein sequence ID" value="KAG9390353.1"/>
    <property type="molecule type" value="Genomic_DNA"/>
</dbReference>
<dbReference type="InterPro" id="IPR028994">
    <property type="entry name" value="Integrin_alpha_N"/>
</dbReference>
<protein>
    <submittedName>
        <fullName evidence="6">FG-GAP repeat</fullName>
    </submittedName>
</protein>
<dbReference type="InterPro" id="IPR011043">
    <property type="entry name" value="Gal_Oxase/kelch_b-propeller"/>
</dbReference>
<comment type="caution">
    <text evidence="6">The sequence shown here is derived from an EMBL/GenBank/DDBJ whole genome shotgun (WGS) entry which is preliminary data.</text>
</comment>
<evidence type="ECO:0000256" key="1">
    <source>
        <dbReference type="ARBA" id="ARBA00022729"/>
    </source>
</evidence>
<accession>A0A8J6DZ80</accession>
<evidence type="ECO:0000256" key="4">
    <source>
        <dbReference type="PROSITE-ProRule" id="PRU00803"/>
    </source>
</evidence>
<dbReference type="PROSITE" id="PS51470">
    <property type="entry name" value="FG_GAP"/>
    <property type="match status" value="1"/>
</dbReference>
<feature type="transmembrane region" description="Helical" evidence="5">
    <location>
        <begin position="392"/>
        <end position="413"/>
    </location>
</feature>
<keyword evidence="5" id="KW-0472">Membrane</keyword>
<feature type="transmembrane region" description="Helical" evidence="5">
    <location>
        <begin position="419"/>
        <end position="440"/>
    </location>
</feature>
<feature type="repeat" description="FG-GAP" evidence="4">
    <location>
        <begin position="51"/>
        <end position="103"/>
    </location>
</feature>
<evidence type="ECO:0000256" key="5">
    <source>
        <dbReference type="SAM" id="Phobius"/>
    </source>
</evidence>
<reference evidence="6" key="1">
    <citation type="submission" date="2021-05" db="EMBL/GenBank/DDBJ databases">
        <title>A free-living protist that lacks canonical eukaryotic 1 DNA replication and segregation systems.</title>
        <authorList>
            <person name="Salas-Leiva D.E."/>
            <person name="Tromer E.C."/>
            <person name="Curtis B.A."/>
            <person name="Jerlstrom-Hultqvist J."/>
            <person name="Kolisko M."/>
            <person name="Yi Z."/>
            <person name="Salas-Leiva J.S."/>
            <person name="Gallot-Lavallee L."/>
            <person name="Kops G.J.P.L."/>
            <person name="Archibald J.M."/>
            <person name="Simpson A.G.B."/>
            <person name="Roger A.J."/>
        </authorList>
    </citation>
    <scope>NUCLEOTIDE SEQUENCE</scope>
    <source>
        <strain evidence="6">BICM</strain>
    </source>
</reference>
<dbReference type="Pfam" id="PF14312">
    <property type="entry name" value="FG-GAP_2"/>
    <property type="match status" value="1"/>
</dbReference>
<keyword evidence="5" id="KW-0812">Transmembrane</keyword>
<evidence type="ECO:0000313" key="6">
    <source>
        <dbReference type="EMBL" id="KAG9390353.1"/>
    </source>
</evidence>
<evidence type="ECO:0000256" key="3">
    <source>
        <dbReference type="ARBA" id="ARBA00023180"/>
    </source>
</evidence>